<proteinExistence type="predicted"/>
<evidence type="ECO:0000313" key="1">
    <source>
        <dbReference type="EMBL" id="KKN51723.1"/>
    </source>
</evidence>
<reference evidence="1" key="1">
    <citation type="journal article" date="2015" name="Nature">
        <title>Complex archaea that bridge the gap between prokaryotes and eukaryotes.</title>
        <authorList>
            <person name="Spang A."/>
            <person name="Saw J.H."/>
            <person name="Jorgensen S.L."/>
            <person name="Zaremba-Niedzwiedzka K."/>
            <person name="Martijn J."/>
            <person name="Lind A.E."/>
            <person name="van Eijk R."/>
            <person name="Schleper C."/>
            <person name="Guy L."/>
            <person name="Ettema T.J."/>
        </authorList>
    </citation>
    <scope>NUCLEOTIDE SEQUENCE</scope>
</reference>
<name>A0A0F9UDL3_9ZZZZ</name>
<accession>A0A0F9UDL3</accession>
<gene>
    <name evidence="1" type="ORF">LCGC14_0620100</name>
</gene>
<dbReference type="AlphaFoldDB" id="A0A0F9UDL3"/>
<sequence length="61" mass="6643">MSPQVGHIASIVLNEGEYVHWSASVCLQVLSLLYIMLNTESLNVLLKSTSTTITLSTFSNS</sequence>
<organism evidence="1">
    <name type="scientific">marine sediment metagenome</name>
    <dbReference type="NCBI Taxonomy" id="412755"/>
    <lineage>
        <taxon>unclassified sequences</taxon>
        <taxon>metagenomes</taxon>
        <taxon>ecological metagenomes</taxon>
    </lineage>
</organism>
<protein>
    <submittedName>
        <fullName evidence="1">Uncharacterized protein</fullName>
    </submittedName>
</protein>
<comment type="caution">
    <text evidence="1">The sequence shown here is derived from an EMBL/GenBank/DDBJ whole genome shotgun (WGS) entry which is preliminary data.</text>
</comment>
<dbReference type="EMBL" id="LAZR01001051">
    <property type="protein sequence ID" value="KKN51723.1"/>
    <property type="molecule type" value="Genomic_DNA"/>
</dbReference>